<evidence type="ECO:0000313" key="3">
    <source>
        <dbReference type="Proteomes" id="UP000825258"/>
    </source>
</evidence>
<proteinExistence type="predicted"/>
<keyword evidence="1" id="KW-0472">Membrane</keyword>
<organism evidence="2 3">
    <name type="scientific">Flavobacterium okayamense</name>
    <dbReference type="NCBI Taxonomy" id="2830782"/>
    <lineage>
        <taxon>Bacteria</taxon>
        <taxon>Pseudomonadati</taxon>
        <taxon>Bacteroidota</taxon>
        <taxon>Flavobacteriia</taxon>
        <taxon>Flavobacteriales</taxon>
        <taxon>Flavobacteriaceae</taxon>
        <taxon>Flavobacterium</taxon>
    </lineage>
</organism>
<sequence length="165" mass="18947">MIKKNEVFWFIVTLILIFILNLFIFGINGVNGDTSIDLKNHETFFTIKNYYIILLNSSILFYSIYLIRVIISKFNNNQTNVIFIITSIFLILTITIFNSIYDSFLGQFNGWTIYPPLSALEPENGSFIDESENIFFPKLFLVSQVILSSLIAYTGVKIGVNLKTD</sequence>
<feature type="transmembrane region" description="Helical" evidence="1">
    <location>
        <begin position="134"/>
        <end position="156"/>
    </location>
</feature>
<keyword evidence="1" id="KW-0812">Transmembrane</keyword>
<feature type="transmembrane region" description="Helical" evidence="1">
    <location>
        <begin position="7"/>
        <end position="30"/>
    </location>
</feature>
<reference evidence="2 3" key="1">
    <citation type="submission" date="2021-06" db="EMBL/GenBank/DDBJ databases">
        <title>Whole genome sequences of Flavobacterium sp. KK2020170 and assembly.</title>
        <authorList>
            <person name="Kitahara K."/>
            <person name="Miyoshi S."/>
            <person name="Uesaka K."/>
        </authorList>
    </citation>
    <scope>NUCLEOTIDE SEQUENCE [LARGE SCALE GENOMIC DNA]</scope>
    <source>
        <strain evidence="2 3">KK2020170</strain>
    </source>
</reference>
<name>A0ABM7S6X1_9FLAO</name>
<keyword evidence="3" id="KW-1185">Reference proteome</keyword>
<feature type="transmembrane region" description="Helical" evidence="1">
    <location>
        <begin position="50"/>
        <end position="69"/>
    </location>
</feature>
<feature type="transmembrane region" description="Helical" evidence="1">
    <location>
        <begin position="81"/>
        <end position="101"/>
    </location>
</feature>
<gene>
    <name evidence="2" type="ORF">KK2020170_13370</name>
</gene>
<accession>A0ABM7S6X1</accession>
<dbReference type="Proteomes" id="UP000825258">
    <property type="component" value="Chromosome"/>
</dbReference>
<dbReference type="EMBL" id="AP024749">
    <property type="protein sequence ID" value="BCY28469.1"/>
    <property type="molecule type" value="Genomic_DNA"/>
</dbReference>
<dbReference type="RefSeq" id="WP_221257599.1">
    <property type="nucleotide sequence ID" value="NZ_AP024749.1"/>
</dbReference>
<evidence type="ECO:0000313" key="2">
    <source>
        <dbReference type="EMBL" id="BCY28469.1"/>
    </source>
</evidence>
<keyword evidence="1" id="KW-1133">Transmembrane helix</keyword>
<evidence type="ECO:0000256" key="1">
    <source>
        <dbReference type="SAM" id="Phobius"/>
    </source>
</evidence>
<protein>
    <submittedName>
        <fullName evidence="2">Uncharacterized protein</fullName>
    </submittedName>
</protein>